<keyword evidence="3" id="KW-1185">Reference proteome</keyword>
<protein>
    <recommendedName>
        <fullName evidence="1">DUF6455 domain-containing protein</fullName>
    </recommendedName>
</protein>
<accession>A0A1I2B844</accession>
<dbReference type="EMBL" id="FOMS01000010">
    <property type="protein sequence ID" value="SFE52068.1"/>
    <property type="molecule type" value="Genomic_DNA"/>
</dbReference>
<sequence>MLSRDVLKRHASLVDRMSDAMGVDLQEAALRGDVSVPEIDDAVLTCTACSQPFACESWLARRVGSVADAPPAYCRNTELFARLAPKD</sequence>
<dbReference type="InterPro" id="IPR045601">
    <property type="entry name" value="DUF6455"/>
</dbReference>
<organism evidence="2 3">
    <name type="scientific">Roseivivax sediminis</name>
    <dbReference type="NCBI Taxonomy" id="936889"/>
    <lineage>
        <taxon>Bacteria</taxon>
        <taxon>Pseudomonadati</taxon>
        <taxon>Pseudomonadota</taxon>
        <taxon>Alphaproteobacteria</taxon>
        <taxon>Rhodobacterales</taxon>
        <taxon>Roseobacteraceae</taxon>
        <taxon>Roseivivax</taxon>
    </lineage>
</organism>
<dbReference type="OrthoDB" id="7961152at2"/>
<gene>
    <name evidence="2" type="ORF">SAMN04515678_110222</name>
</gene>
<proteinExistence type="predicted"/>
<evidence type="ECO:0000313" key="2">
    <source>
        <dbReference type="EMBL" id="SFE52068.1"/>
    </source>
</evidence>
<dbReference type="RefSeq" id="WP_149757003.1">
    <property type="nucleotide sequence ID" value="NZ_FOMS01000010.1"/>
</dbReference>
<reference evidence="2 3" key="1">
    <citation type="submission" date="2016-10" db="EMBL/GenBank/DDBJ databases">
        <authorList>
            <person name="Varghese N."/>
            <person name="Submissions S."/>
        </authorList>
    </citation>
    <scope>NUCLEOTIDE SEQUENCE [LARGE SCALE GENOMIC DNA]</scope>
    <source>
        <strain evidence="3">YIM D21,KCTC 23444,ACCC 10710</strain>
    </source>
</reference>
<evidence type="ECO:0000259" key="1">
    <source>
        <dbReference type="Pfam" id="PF20056"/>
    </source>
</evidence>
<feature type="domain" description="DUF6455" evidence="1">
    <location>
        <begin position="1"/>
        <end position="85"/>
    </location>
</feature>
<dbReference type="AlphaFoldDB" id="A0A1I2B844"/>
<dbReference type="Pfam" id="PF20056">
    <property type="entry name" value="DUF6455"/>
    <property type="match status" value="1"/>
</dbReference>
<dbReference type="Proteomes" id="UP000325289">
    <property type="component" value="Unassembled WGS sequence"/>
</dbReference>
<evidence type="ECO:0000313" key="3">
    <source>
        <dbReference type="Proteomes" id="UP000325289"/>
    </source>
</evidence>
<name>A0A1I2B844_9RHOB</name>